<accession>A0A1X7NG03</accession>
<dbReference type="EMBL" id="FXBL01000004">
    <property type="protein sequence ID" value="SMH36036.1"/>
    <property type="molecule type" value="Genomic_DNA"/>
</dbReference>
<evidence type="ECO:0000313" key="3">
    <source>
        <dbReference type="Proteomes" id="UP000193083"/>
    </source>
</evidence>
<gene>
    <name evidence="2" type="ORF">SAMN02982922_1677</name>
</gene>
<evidence type="ECO:0000256" key="1">
    <source>
        <dbReference type="SAM" id="MobiDB-lite"/>
    </source>
</evidence>
<sequence>MNDNTIMLSVNPRDRLTIATTIERLINLLDVLEPDVDLEEGGDAEPWLGWTDKGPQALAKGVEHDDREEECEDEGGQCDDEGMIDFDAPGVIWGGGEDAPRNHSGL</sequence>
<feature type="compositionally biased region" description="Acidic residues" evidence="1">
    <location>
        <begin position="66"/>
        <end position="84"/>
    </location>
</feature>
<name>A0A1X7NG03_9HYPH</name>
<reference evidence="2 3" key="1">
    <citation type="submission" date="2017-04" db="EMBL/GenBank/DDBJ databases">
        <authorList>
            <person name="Afonso C.L."/>
            <person name="Miller P.J."/>
            <person name="Scott M.A."/>
            <person name="Spackman E."/>
            <person name="Goraichik I."/>
            <person name="Dimitrov K.M."/>
            <person name="Suarez D.L."/>
            <person name="Swayne D.E."/>
        </authorList>
    </citation>
    <scope>NUCLEOTIDE SEQUENCE [LARGE SCALE GENOMIC DNA]</scope>
    <source>
        <strain evidence="2 3">B5P</strain>
    </source>
</reference>
<protein>
    <submittedName>
        <fullName evidence="2">Uncharacterized protein</fullName>
    </submittedName>
</protein>
<proteinExistence type="predicted"/>
<dbReference type="Proteomes" id="UP000193083">
    <property type="component" value="Unassembled WGS sequence"/>
</dbReference>
<evidence type="ECO:0000313" key="2">
    <source>
        <dbReference type="EMBL" id="SMH36036.1"/>
    </source>
</evidence>
<dbReference type="AlphaFoldDB" id="A0A1X7NG03"/>
<organism evidence="2 3">
    <name type="scientific">Mesorhizobium australicum</name>
    <dbReference type="NCBI Taxonomy" id="536018"/>
    <lineage>
        <taxon>Bacteria</taxon>
        <taxon>Pseudomonadati</taxon>
        <taxon>Pseudomonadota</taxon>
        <taxon>Alphaproteobacteria</taxon>
        <taxon>Hyphomicrobiales</taxon>
        <taxon>Phyllobacteriaceae</taxon>
        <taxon>Mesorhizobium</taxon>
    </lineage>
</organism>
<keyword evidence="3" id="KW-1185">Reference proteome</keyword>
<dbReference type="RefSeq" id="WP_139832202.1">
    <property type="nucleotide sequence ID" value="NZ_FXBL01000004.1"/>
</dbReference>
<feature type="region of interest" description="Disordered" evidence="1">
    <location>
        <begin position="61"/>
        <end position="106"/>
    </location>
</feature>